<evidence type="ECO:0000259" key="2">
    <source>
        <dbReference type="Pfam" id="PF05486"/>
    </source>
</evidence>
<accession>A0A420YJJ7</accession>
<sequence length="157" mass="16941">MLYEKSEDWLHQSSLLLEARPETTKITTTYTKTPARRPLSKSAIQKLSDANQPLPEPTALPPRATLELRTYCPVSGVALKYHTTKAAEVGRLISMLGGPLGRRMAGLNVEESGNGVKKEEDEEMIDAPAAESTPVQQTQQAGTGGGAAKGKKKKGKR</sequence>
<reference evidence="3 4" key="1">
    <citation type="submission" date="2018-08" db="EMBL/GenBank/DDBJ databases">
        <title>Draft genome of the lignicolous fungus Coniochaeta pulveracea.</title>
        <authorList>
            <person name="Borstlap C.J."/>
            <person name="De Witt R.N."/>
            <person name="Botha A."/>
            <person name="Volschenk H."/>
        </authorList>
    </citation>
    <scope>NUCLEOTIDE SEQUENCE [LARGE SCALE GENOMIC DNA]</scope>
    <source>
        <strain evidence="3 4">CAB683</strain>
    </source>
</reference>
<dbReference type="InterPro" id="IPR039914">
    <property type="entry name" value="SRP9-like"/>
</dbReference>
<dbReference type="InterPro" id="IPR039432">
    <property type="entry name" value="SRP9_dom"/>
</dbReference>
<dbReference type="EMBL" id="QVQW01000006">
    <property type="protein sequence ID" value="RKU48044.1"/>
    <property type="molecule type" value="Genomic_DNA"/>
</dbReference>
<keyword evidence="4" id="KW-1185">Reference proteome</keyword>
<feature type="domain" description="SRP9" evidence="2">
    <location>
        <begin position="4"/>
        <end position="104"/>
    </location>
</feature>
<proteinExistence type="predicted"/>
<dbReference type="AlphaFoldDB" id="A0A420YJJ7"/>
<dbReference type="PANTHER" id="PTHR12834:SF12">
    <property type="entry name" value="SIGNAL RECOGNITION PARTICLE 9 KDA PROTEIN"/>
    <property type="match status" value="1"/>
</dbReference>
<gene>
    <name evidence="3" type="ORF">DL546_007794</name>
</gene>
<dbReference type="Pfam" id="PF05486">
    <property type="entry name" value="SRP9-21"/>
    <property type="match status" value="1"/>
</dbReference>
<dbReference type="GO" id="GO:0006614">
    <property type="term" value="P:SRP-dependent cotranslational protein targeting to membrane"/>
    <property type="evidence" value="ECO:0007669"/>
    <property type="project" value="InterPro"/>
</dbReference>
<evidence type="ECO:0000256" key="1">
    <source>
        <dbReference type="SAM" id="MobiDB-lite"/>
    </source>
</evidence>
<evidence type="ECO:0000313" key="3">
    <source>
        <dbReference type="EMBL" id="RKU48044.1"/>
    </source>
</evidence>
<feature type="region of interest" description="Disordered" evidence="1">
    <location>
        <begin position="103"/>
        <end position="157"/>
    </location>
</feature>
<name>A0A420YJJ7_9PEZI</name>
<protein>
    <recommendedName>
        <fullName evidence="2">SRP9 domain-containing protein</fullName>
    </recommendedName>
</protein>
<dbReference type="STRING" id="177199.A0A420YJJ7"/>
<dbReference type="OrthoDB" id="5419752at2759"/>
<dbReference type="GO" id="GO:0005786">
    <property type="term" value="C:signal recognition particle, endoplasmic reticulum targeting"/>
    <property type="evidence" value="ECO:0007669"/>
    <property type="project" value="TreeGrafter"/>
</dbReference>
<organism evidence="3 4">
    <name type="scientific">Coniochaeta pulveracea</name>
    <dbReference type="NCBI Taxonomy" id="177199"/>
    <lineage>
        <taxon>Eukaryota</taxon>
        <taxon>Fungi</taxon>
        <taxon>Dikarya</taxon>
        <taxon>Ascomycota</taxon>
        <taxon>Pezizomycotina</taxon>
        <taxon>Sordariomycetes</taxon>
        <taxon>Sordariomycetidae</taxon>
        <taxon>Coniochaetales</taxon>
        <taxon>Coniochaetaceae</taxon>
        <taxon>Coniochaeta</taxon>
    </lineage>
</organism>
<dbReference type="PANTHER" id="PTHR12834">
    <property type="entry name" value="SIGNAL RECOGNITION PARTICLE 9 KDA PROTEIN"/>
    <property type="match status" value="1"/>
</dbReference>
<dbReference type="Proteomes" id="UP000275385">
    <property type="component" value="Unassembled WGS sequence"/>
</dbReference>
<comment type="caution">
    <text evidence="3">The sequence shown here is derived from an EMBL/GenBank/DDBJ whole genome shotgun (WGS) entry which is preliminary data.</text>
</comment>
<evidence type="ECO:0000313" key="4">
    <source>
        <dbReference type="Proteomes" id="UP000275385"/>
    </source>
</evidence>